<feature type="compositionally biased region" description="Basic and acidic residues" evidence="1">
    <location>
        <begin position="8"/>
        <end position="23"/>
    </location>
</feature>
<feature type="region of interest" description="Disordered" evidence="1">
    <location>
        <begin position="1"/>
        <end position="36"/>
    </location>
</feature>
<dbReference type="Proteomes" id="UP000268727">
    <property type="component" value="Unassembled WGS sequence"/>
</dbReference>
<keyword evidence="3" id="KW-1185">Reference proteome</keyword>
<evidence type="ECO:0000313" key="2">
    <source>
        <dbReference type="EMBL" id="ROP36300.1"/>
    </source>
</evidence>
<reference evidence="2 3" key="1">
    <citation type="submission" date="2018-11" db="EMBL/GenBank/DDBJ databases">
        <title>Sequencing the genomes of 1000 actinobacteria strains.</title>
        <authorList>
            <person name="Klenk H.-P."/>
        </authorList>
    </citation>
    <scope>NUCLEOTIDE SEQUENCE [LARGE SCALE GENOMIC DNA]</scope>
    <source>
        <strain evidence="2 3">DSM 44231</strain>
    </source>
</reference>
<organism evidence="2 3">
    <name type="scientific">Saccharothrix texasensis</name>
    <dbReference type="NCBI Taxonomy" id="103734"/>
    <lineage>
        <taxon>Bacteria</taxon>
        <taxon>Bacillati</taxon>
        <taxon>Actinomycetota</taxon>
        <taxon>Actinomycetes</taxon>
        <taxon>Pseudonocardiales</taxon>
        <taxon>Pseudonocardiaceae</taxon>
        <taxon>Saccharothrix</taxon>
    </lineage>
</organism>
<sequence length="36" mass="3996">MNNTIMRHGRDDDDAFDGRHGSDATDPVTQPAEPKK</sequence>
<evidence type="ECO:0000313" key="3">
    <source>
        <dbReference type="Proteomes" id="UP000268727"/>
    </source>
</evidence>
<dbReference type="AlphaFoldDB" id="A0A3N1H1A1"/>
<protein>
    <submittedName>
        <fullName evidence="2">Uncharacterized protein</fullName>
    </submittedName>
</protein>
<name>A0A3N1H1A1_9PSEU</name>
<evidence type="ECO:0000256" key="1">
    <source>
        <dbReference type="SAM" id="MobiDB-lite"/>
    </source>
</evidence>
<accession>A0A3N1H1A1</accession>
<proteinExistence type="predicted"/>
<dbReference type="EMBL" id="RJKM01000001">
    <property type="protein sequence ID" value="ROP36300.1"/>
    <property type="molecule type" value="Genomic_DNA"/>
</dbReference>
<gene>
    <name evidence="2" type="ORF">EDD40_1565</name>
</gene>
<comment type="caution">
    <text evidence="2">The sequence shown here is derived from an EMBL/GenBank/DDBJ whole genome shotgun (WGS) entry which is preliminary data.</text>
</comment>